<evidence type="ECO:0000313" key="2">
    <source>
        <dbReference type="EMBL" id="EAW13289.1"/>
    </source>
</evidence>
<name>A1CC21_ASPCL</name>
<keyword evidence="1" id="KW-1133">Transmembrane helix</keyword>
<accession>A1CC21</accession>
<gene>
    <name evidence="2" type="ORF">ACLA_017360</name>
</gene>
<feature type="transmembrane region" description="Helical" evidence="1">
    <location>
        <begin position="270"/>
        <end position="289"/>
    </location>
</feature>
<feature type="transmembrane region" description="Helical" evidence="1">
    <location>
        <begin position="373"/>
        <end position="394"/>
    </location>
</feature>
<dbReference type="RefSeq" id="XP_001274715.1">
    <property type="nucleotide sequence ID" value="XM_001274714.1"/>
</dbReference>
<dbReference type="VEuPathDB" id="FungiDB:ACLA_017360"/>
<dbReference type="HOGENOM" id="CLU_027441_0_0_1"/>
<dbReference type="Proteomes" id="UP000006701">
    <property type="component" value="Unassembled WGS sequence"/>
</dbReference>
<keyword evidence="1" id="KW-0472">Membrane</keyword>
<protein>
    <recommendedName>
        <fullName evidence="4">Integral membrane protein</fullName>
    </recommendedName>
</protein>
<reference evidence="2 3" key="1">
    <citation type="journal article" date="2008" name="PLoS Genet.">
        <title>Genomic islands in the pathogenic filamentous fungus Aspergillus fumigatus.</title>
        <authorList>
            <person name="Fedorova N.D."/>
            <person name="Khaldi N."/>
            <person name="Joardar V.S."/>
            <person name="Maiti R."/>
            <person name="Amedeo P."/>
            <person name="Anderson M.J."/>
            <person name="Crabtree J."/>
            <person name="Silva J.C."/>
            <person name="Badger J.H."/>
            <person name="Albarraq A."/>
            <person name="Angiuoli S."/>
            <person name="Bussey H."/>
            <person name="Bowyer P."/>
            <person name="Cotty P.J."/>
            <person name="Dyer P.S."/>
            <person name="Egan A."/>
            <person name="Galens K."/>
            <person name="Fraser-Liggett C.M."/>
            <person name="Haas B.J."/>
            <person name="Inman J.M."/>
            <person name="Kent R."/>
            <person name="Lemieux S."/>
            <person name="Malavazi I."/>
            <person name="Orvis J."/>
            <person name="Roemer T."/>
            <person name="Ronning C.M."/>
            <person name="Sundaram J.P."/>
            <person name="Sutton G."/>
            <person name="Turner G."/>
            <person name="Venter J.C."/>
            <person name="White O.R."/>
            <person name="Whitty B.R."/>
            <person name="Youngman P."/>
            <person name="Wolfe K.H."/>
            <person name="Goldman G.H."/>
            <person name="Wortman J.R."/>
            <person name="Jiang B."/>
            <person name="Denning D.W."/>
            <person name="Nierman W.C."/>
        </authorList>
    </citation>
    <scope>NUCLEOTIDE SEQUENCE [LARGE SCALE GENOMIC DNA]</scope>
    <source>
        <strain evidence="3">ATCC 1007 / CBS 513.65 / DSM 816 / NCTC 3887 / NRRL 1</strain>
    </source>
</reference>
<dbReference type="STRING" id="344612.A1CC21"/>
<evidence type="ECO:0000256" key="1">
    <source>
        <dbReference type="SAM" id="Phobius"/>
    </source>
</evidence>
<evidence type="ECO:0000313" key="3">
    <source>
        <dbReference type="Proteomes" id="UP000006701"/>
    </source>
</evidence>
<dbReference type="EMBL" id="DS027049">
    <property type="protein sequence ID" value="EAW13289.1"/>
    <property type="molecule type" value="Genomic_DNA"/>
</dbReference>
<dbReference type="GeneID" id="4706603"/>
<feature type="transmembrane region" description="Helical" evidence="1">
    <location>
        <begin position="123"/>
        <end position="148"/>
    </location>
</feature>
<dbReference type="OMA" id="WDISWLV"/>
<feature type="transmembrane region" description="Helical" evidence="1">
    <location>
        <begin position="349"/>
        <end position="367"/>
    </location>
</feature>
<feature type="transmembrane region" description="Helical" evidence="1">
    <location>
        <begin position="160"/>
        <end position="184"/>
    </location>
</feature>
<dbReference type="AlphaFoldDB" id="A1CC21"/>
<dbReference type="KEGG" id="act:ACLA_017360"/>
<dbReference type="eggNOG" id="ENOG502QWIR">
    <property type="taxonomic scope" value="Eukaryota"/>
</dbReference>
<feature type="transmembrane region" description="Helical" evidence="1">
    <location>
        <begin position="309"/>
        <end position="329"/>
    </location>
</feature>
<organism evidence="2 3">
    <name type="scientific">Aspergillus clavatus (strain ATCC 1007 / CBS 513.65 / DSM 816 / NCTC 3887 / NRRL 1 / QM 1276 / 107)</name>
    <dbReference type="NCBI Taxonomy" id="344612"/>
    <lineage>
        <taxon>Eukaryota</taxon>
        <taxon>Fungi</taxon>
        <taxon>Dikarya</taxon>
        <taxon>Ascomycota</taxon>
        <taxon>Pezizomycotina</taxon>
        <taxon>Eurotiomycetes</taxon>
        <taxon>Eurotiomycetidae</taxon>
        <taxon>Eurotiales</taxon>
        <taxon>Aspergillaceae</taxon>
        <taxon>Aspergillus</taxon>
        <taxon>Aspergillus subgen. Fumigati</taxon>
    </lineage>
</organism>
<evidence type="ECO:0008006" key="4">
    <source>
        <dbReference type="Google" id="ProtNLM"/>
    </source>
</evidence>
<keyword evidence="3" id="KW-1185">Reference proteome</keyword>
<sequence length="413" mass="46291">MARSHSFHAGRKPFPEALAVQLPPRFVSGPIPFCNPTRADYRLSDRIRAEKPPTPTVTEPTTVVPEIDRLWRTRDNRKGRHALRVSWRPPGPEGKRYPRNTAHPIPIAKGIIRMLTMFPYWDVSFLVAWLFTLGSVIWVINAFFVWLPLAAPRTEFPHEILTGGGITAFVGATVFEVGSVLLVLEAINENQTGCFGWAVETVSKKAEDRIEQAVVRVKSDFQTCRHHHVRRHAILKPSETISDHPHGTSPKSFRWFPSRAELRTHYVREIGFQASFVQLIGATIFWISGFTGLPGIQDHLSQAVTNGVYWVPQIVGGACFVISGLLFTIETQPKWYVPAPRVLGWHTGLWNFIGGIGFTLCGVLGPASANSGVAYQSTLATFWGSWAFLLGSGIQWYESLDKYPVVEKKKKKK</sequence>
<dbReference type="OrthoDB" id="2603at2759"/>
<keyword evidence="1" id="KW-0812">Transmembrane</keyword>
<proteinExistence type="predicted"/>